<dbReference type="Pfam" id="PF07980">
    <property type="entry name" value="SusD_RagB"/>
    <property type="match status" value="1"/>
</dbReference>
<evidence type="ECO:0000259" key="7">
    <source>
        <dbReference type="Pfam" id="PF14322"/>
    </source>
</evidence>
<dbReference type="Pfam" id="PF14322">
    <property type="entry name" value="SusD-like_3"/>
    <property type="match status" value="1"/>
</dbReference>
<dbReference type="EMBL" id="JACOIK010000001">
    <property type="protein sequence ID" value="MBD1431256.1"/>
    <property type="molecule type" value="Genomic_DNA"/>
</dbReference>
<evidence type="ECO:0000256" key="1">
    <source>
        <dbReference type="ARBA" id="ARBA00004442"/>
    </source>
</evidence>
<accession>A0ABR7YJ08</accession>
<evidence type="ECO:0000259" key="6">
    <source>
        <dbReference type="Pfam" id="PF07980"/>
    </source>
</evidence>
<comment type="subcellular location">
    <subcellularLocation>
        <location evidence="1">Cell outer membrane</location>
    </subcellularLocation>
</comment>
<evidence type="ECO:0000256" key="5">
    <source>
        <dbReference type="ARBA" id="ARBA00023237"/>
    </source>
</evidence>
<organism evidence="8 9">
    <name type="scientific">Sphingobacterium micropteri</name>
    <dbReference type="NCBI Taxonomy" id="2763501"/>
    <lineage>
        <taxon>Bacteria</taxon>
        <taxon>Pseudomonadati</taxon>
        <taxon>Bacteroidota</taxon>
        <taxon>Sphingobacteriia</taxon>
        <taxon>Sphingobacteriales</taxon>
        <taxon>Sphingobacteriaceae</taxon>
        <taxon>Sphingobacterium</taxon>
    </lineage>
</organism>
<feature type="domain" description="SusD-like N-terminal" evidence="7">
    <location>
        <begin position="107"/>
        <end position="221"/>
    </location>
</feature>
<evidence type="ECO:0000256" key="2">
    <source>
        <dbReference type="ARBA" id="ARBA00006275"/>
    </source>
</evidence>
<evidence type="ECO:0000313" key="8">
    <source>
        <dbReference type="EMBL" id="MBD1431256.1"/>
    </source>
</evidence>
<dbReference type="SUPFAM" id="SSF48452">
    <property type="entry name" value="TPR-like"/>
    <property type="match status" value="1"/>
</dbReference>
<dbReference type="InterPro" id="IPR012944">
    <property type="entry name" value="SusD_RagB_dom"/>
</dbReference>
<evidence type="ECO:0000313" key="9">
    <source>
        <dbReference type="Proteomes" id="UP000602759"/>
    </source>
</evidence>
<protein>
    <submittedName>
        <fullName evidence="8">RagB/SusD family nutrient uptake outer membrane protein</fullName>
    </submittedName>
</protein>
<evidence type="ECO:0000256" key="4">
    <source>
        <dbReference type="ARBA" id="ARBA00023136"/>
    </source>
</evidence>
<dbReference type="PROSITE" id="PS51257">
    <property type="entry name" value="PROKAR_LIPOPROTEIN"/>
    <property type="match status" value="1"/>
</dbReference>
<comment type="caution">
    <text evidence="8">The sequence shown here is derived from an EMBL/GenBank/DDBJ whole genome shotgun (WGS) entry which is preliminary data.</text>
</comment>
<dbReference type="RefSeq" id="WP_190992295.1">
    <property type="nucleotide sequence ID" value="NZ_JACOIK010000001.1"/>
</dbReference>
<comment type="similarity">
    <text evidence="2">Belongs to the SusD family.</text>
</comment>
<keyword evidence="3" id="KW-0732">Signal</keyword>
<keyword evidence="9" id="KW-1185">Reference proteome</keyword>
<dbReference type="InterPro" id="IPR011990">
    <property type="entry name" value="TPR-like_helical_dom_sf"/>
</dbReference>
<proteinExistence type="inferred from homology"/>
<evidence type="ECO:0000256" key="3">
    <source>
        <dbReference type="ARBA" id="ARBA00022729"/>
    </source>
</evidence>
<dbReference type="Proteomes" id="UP000602759">
    <property type="component" value="Unassembled WGS sequence"/>
</dbReference>
<keyword evidence="4" id="KW-0472">Membrane</keyword>
<feature type="domain" description="RagB/SusD" evidence="6">
    <location>
        <begin position="391"/>
        <end position="603"/>
    </location>
</feature>
<dbReference type="InterPro" id="IPR033985">
    <property type="entry name" value="SusD-like_N"/>
</dbReference>
<name>A0ABR7YJ08_9SPHI</name>
<reference evidence="8 9" key="1">
    <citation type="submission" date="2020-08" db="EMBL/GenBank/DDBJ databases">
        <title>Sphingobacterium sp. DN00404 isolated from aquaculture water.</title>
        <authorList>
            <person name="Zhang M."/>
        </authorList>
    </citation>
    <scope>NUCLEOTIDE SEQUENCE [LARGE SCALE GENOMIC DNA]</scope>
    <source>
        <strain evidence="8 9">DN00404</strain>
    </source>
</reference>
<gene>
    <name evidence="8" type="ORF">H8B06_00325</name>
</gene>
<sequence length="603" mass="67172">MKSILKHILIGGFCMSLAGCQDSFIDLTPPATRTDAVYFKQAKDFKEYTGRFYGYRETWGGMAWRNGILEGWSFGNMDNWTDLSANNNNNGQGLGTGTIGSAGTDWGYGGIRHCNILLEKAAEYTGTDIDQYVGEAYFFRAYSYFGLLKSYGGVPLVTTVLDVDSPELFGKRNSRYEVTAQILADLDEAIAKLPVEQNIPAADKGRVSRWAAKAFKAQVQLYEATWEKYVGRGPDGDGTSIGAGTAGYDPANVNKYLTDAIAQCEDIIANGGYELWNKNSDSRMGNRSSWYLFNLEDEESNPGGYDKTTNKEFILYSVYDFTHRQGRLNVTWTSDQLAPSRKFVDMAVCTDGLPPEKSPLFQGYHTVTSEFQDRDLRLLSYLYGPSNPPTSVTLDYASLYSTSGYGNKKYAAYNVEGRRPDATESANWSIIRLAEVYLMYAEALYELNGSITDEQLNNSINRLRVRGGVAPLTNALATTHGLDMLEEIRRERAVELYREGKRFDDLKRWGILEESLNESRMGRIVGNATYATPFKDASGTPTTAYNASSFIWGEENAETADGSLPAIVISSHLNHSVTQRHYLNPIPLNQRQLNDALLQNPGY</sequence>
<dbReference type="Gene3D" id="1.25.40.390">
    <property type="match status" value="1"/>
</dbReference>
<keyword evidence="5" id="KW-0998">Cell outer membrane</keyword>